<feature type="transmembrane region" description="Helical" evidence="1">
    <location>
        <begin position="52"/>
        <end position="72"/>
    </location>
</feature>
<keyword evidence="1" id="KW-0472">Membrane</keyword>
<evidence type="ECO:0000313" key="3">
    <source>
        <dbReference type="Proteomes" id="UP000287188"/>
    </source>
</evidence>
<feature type="transmembrane region" description="Helical" evidence="1">
    <location>
        <begin position="173"/>
        <end position="200"/>
    </location>
</feature>
<feature type="transmembrane region" description="Helical" evidence="1">
    <location>
        <begin position="20"/>
        <end position="40"/>
    </location>
</feature>
<feature type="transmembrane region" description="Helical" evidence="1">
    <location>
        <begin position="387"/>
        <end position="404"/>
    </location>
</feature>
<feature type="transmembrane region" description="Helical" evidence="1">
    <location>
        <begin position="303"/>
        <end position="322"/>
    </location>
</feature>
<dbReference type="EMBL" id="BIFS01000002">
    <property type="protein sequence ID" value="GCE22652.1"/>
    <property type="molecule type" value="Genomic_DNA"/>
</dbReference>
<feature type="transmembrane region" description="Helical" evidence="1">
    <location>
        <begin position="118"/>
        <end position="140"/>
    </location>
</feature>
<keyword evidence="1" id="KW-0812">Transmembrane</keyword>
<organism evidence="2 3">
    <name type="scientific">Dictyobacter kobayashii</name>
    <dbReference type="NCBI Taxonomy" id="2014872"/>
    <lineage>
        <taxon>Bacteria</taxon>
        <taxon>Bacillati</taxon>
        <taxon>Chloroflexota</taxon>
        <taxon>Ktedonobacteria</taxon>
        <taxon>Ktedonobacterales</taxon>
        <taxon>Dictyobacteraceae</taxon>
        <taxon>Dictyobacter</taxon>
    </lineage>
</organism>
<gene>
    <name evidence="2" type="ORF">KDK_64520</name>
</gene>
<evidence type="ECO:0000256" key="1">
    <source>
        <dbReference type="SAM" id="Phobius"/>
    </source>
</evidence>
<dbReference type="AlphaFoldDB" id="A0A402AU52"/>
<sequence length="406" mass="44729">MNIDLVAITKILLEDKHSLYTLILLTLVLGSFYSAPNIFGRKRSILEKMTQSILTGGIGGLAGSICLDLGLLPLVLLFRPALYKQINATRNLNPFTFLKLLFLSINVTNLINIAKELLIYVFVGGILLGFFIGLINAVLFKPAPTQSLQKGNSKKTASASNHFLGWCAIGTGLGLAVGLLLGPFIGTIAGLLAGSIGYLLKLSPKKPLATSSIFKKIGDQLSWPTILFWIIAAIPFPLLFIYCIKIIFLQPLYWGPFSSLFLSCIVILFFVLLKMRLKQLGLYKVKAKKNLNQDWRFKIDHKYLLKAFNTGIICGILLYGIAYGALMSIYFATIFGVGIGIVIEIIFMLAGLGFGVMCGVIFIYIYIIGPIIAFKMSFIKDDDINQIGFWLMLISGIISTLLLWSS</sequence>
<comment type="caution">
    <text evidence="2">The sequence shown here is derived from an EMBL/GenBank/DDBJ whole genome shotgun (WGS) entry which is preliminary data.</text>
</comment>
<reference evidence="3" key="1">
    <citation type="submission" date="2018-12" db="EMBL/GenBank/DDBJ databases">
        <title>Tengunoibacter tsumagoiensis gen. nov., sp. nov., Dictyobacter kobayashii sp. nov., D. alpinus sp. nov., and D. joshuensis sp. nov. and description of Dictyobacteraceae fam. nov. within the order Ktedonobacterales isolated from Tengu-no-mugimeshi.</title>
        <authorList>
            <person name="Wang C.M."/>
            <person name="Zheng Y."/>
            <person name="Sakai Y."/>
            <person name="Toyoda A."/>
            <person name="Minakuchi Y."/>
            <person name="Abe K."/>
            <person name="Yokota A."/>
            <person name="Yabe S."/>
        </authorList>
    </citation>
    <scope>NUCLEOTIDE SEQUENCE [LARGE SCALE GENOMIC DNA]</scope>
    <source>
        <strain evidence="3">Uno11</strain>
    </source>
</reference>
<name>A0A402AU52_9CHLR</name>
<feature type="transmembrane region" description="Helical" evidence="1">
    <location>
        <begin position="221"/>
        <end position="247"/>
    </location>
</feature>
<feature type="transmembrane region" description="Helical" evidence="1">
    <location>
        <begin position="354"/>
        <end position="375"/>
    </location>
</feature>
<keyword evidence="1" id="KW-1133">Transmembrane helix</keyword>
<feature type="transmembrane region" description="Helical" evidence="1">
    <location>
        <begin position="92"/>
        <end position="111"/>
    </location>
</feature>
<feature type="transmembrane region" description="Helical" evidence="1">
    <location>
        <begin position="328"/>
        <end position="347"/>
    </location>
</feature>
<accession>A0A402AU52</accession>
<protein>
    <submittedName>
        <fullName evidence="2">Uncharacterized protein</fullName>
    </submittedName>
</protein>
<proteinExistence type="predicted"/>
<feature type="transmembrane region" description="Helical" evidence="1">
    <location>
        <begin position="253"/>
        <end position="273"/>
    </location>
</feature>
<dbReference type="Proteomes" id="UP000287188">
    <property type="component" value="Unassembled WGS sequence"/>
</dbReference>
<keyword evidence="3" id="KW-1185">Reference proteome</keyword>
<dbReference type="RefSeq" id="WP_126555726.1">
    <property type="nucleotide sequence ID" value="NZ_BIFS01000002.1"/>
</dbReference>
<evidence type="ECO:0000313" key="2">
    <source>
        <dbReference type="EMBL" id="GCE22652.1"/>
    </source>
</evidence>